<evidence type="ECO:0000256" key="1">
    <source>
        <dbReference type="SAM" id="Phobius"/>
    </source>
</evidence>
<dbReference type="VEuPathDB" id="FungiDB:CPSG_05287"/>
<gene>
    <name evidence="2" type="ORF">CPSG_05287</name>
</gene>
<proteinExistence type="predicted"/>
<evidence type="ECO:0000313" key="3">
    <source>
        <dbReference type="Proteomes" id="UP000002497"/>
    </source>
</evidence>
<feature type="transmembrane region" description="Helical" evidence="1">
    <location>
        <begin position="125"/>
        <end position="146"/>
    </location>
</feature>
<accession>E9D519</accession>
<dbReference type="Proteomes" id="UP000002497">
    <property type="component" value="Unassembled WGS sequence"/>
</dbReference>
<organism evidence="3">
    <name type="scientific">Coccidioides posadasii (strain RMSCC 757 / Silveira)</name>
    <name type="common">Valley fever fungus</name>
    <dbReference type="NCBI Taxonomy" id="443226"/>
    <lineage>
        <taxon>Eukaryota</taxon>
        <taxon>Fungi</taxon>
        <taxon>Dikarya</taxon>
        <taxon>Ascomycota</taxon>
        <taxon>Pezizomycotina</taxon>
        <taxon>Eurotiomycetes</taxon>
        <taxon>Eurotiomycetidae</taxon>
        <taxon>Onygenales</taxon>
        <taxon>Onygenaceae</taxon>
        <taxon>Coccidioides</taxon>
    </lineage>
</organism>
<sequence length="363" mass="41186">MATVTQNVGELEARTVQQILLHLCLILLGSDEPVIHRLRKKETDVISWQESEWKERCSRLNDLSDDDYKGLARTLRKFEPFSVIELTGEKIKNQAMALMAAVRVMAGENTSGMAPTPPKSDEFDVAANIMILCACVGIFAITPLLGNNIYNRTDFKTHAAELSRSPLYRAKEVTAKSIAIELYHIILFLQPRGPSTETRASQNQCLDDNYALIPRKFLKGNNNDMMGLVVYGRSYPSAFIAVSLSLLSQIQNAAISTLRSYPKSAVLPASELLIWLKQNDMDTREPQQILTRMVIDFRRPWDMLEEASQDELLFNTWALWYKESRGEQHWGSIAIEASFPQSDTIQIRSETDAVLWRMDLLEL</sequence>
<name>E9D519_COCPS</name>
<evidence type="ECO:0000313" key="2">
    <source>
        <dbReference type="EMBL" id="EFW18601.1"/>
    </source>
</evidence>
<dbReference type="EMBL" id="GL636492">
    <property type="protein sequence ID" value="EFW18601.1"/>
    <property type="molecule type" value="Genomic_DNA"/>
</dbReference>
<protein>
    <submittedName>
        <fullName evidence="2">Predicted protein</fullName>
    </submittedName>
</protein>
<reference evidence="3" key="2">
    <citation type="submission" date="2010-03" db="EMBL/GenBank/DDBJ databases">
        <title>The genome sequence of Coccidioides posadasii strain Silveira.</title>
        <authorList>
            <consortium name="The Broad Institute Genome Sequencing Center for Infectious Disease"/>
            <person name="Neafsey D."/>
            <person name="Orbach M."/>
            <person name="Henn M.R."/>
            <person name="Cole G.T."/>
            <person name="Galgiani J."/>
            <person name="Gardner M.J."/>
            <person name="Kirkland T.N."/>
            <person name="Taylor J.W."/>
            <person name="Young S.K."/>
            <person name="Zeng Q."/>
            <person name="Koehrsen M."/>
            <person name="Alvarado L."/>
            <person name="Berlin A."/>
            <person name="Borenstein D."/>
            <person name="Chapman S.B."/>
            <person name="Chen Z."/>
            <person name="Engels R."/>
            <person name="Freedman E."/>
            <person name="Gellesch M."/>
            <person name="Goldberg J."/>
            <person name="Griggs A."/>
            <person name="Gujja S."/>
            <person name="Heilman E."/>
            <person name="Heiman D."/>
            <person name="Howarth C."/>
            <person name="Jen D."/>
            <person name="Larson L."/>
            <person name="Mehta T."/>
            <person name="Neiman D."/>
            <person name="Park D."/>
            <person name="Pearson M."/>
            <person name="Richards J."/>
            <person name="Roberts A."/>
            <person name="Saif S."/>
            <person name="Shea T."/>
            <person name="Shenoy N."/>
            <person name="Sisk P."/>
            <person name="Stolte C."/>
            <person name="Sykes S."/>
            <person name="Walk T."/>
            <person name="White J."/>
            <person name="Yandava C."/>
            <person name="Haas B."/>
            <person name="Nusbaum C."/>
            <person name="Birren B."/>
        </authorList>
    </citation>
    <scope>NUCLEOTIDE SEQUENCE [LARGE SCALE GENOMIC DNA]</scope>
    <source>
        <strain evidence="3">RMSCC 757 / Silveira</strain>
    </source>
</reference>
<dbReference type="AlphaFoldDB" id="E9D519"/>
<dbReference type="HOGENOM" id="CLU_762918_0_0_1"/>
<keyword evidence="3" id="KW-1185">Reference proteome</keyword>
<dbReference type="VEuPathDB" id="FungiDB:D8B26_005359"/>
<dbReference type="STRING" id="443226.E9D519"/>
<reference evidence="3" key="1">
    <citation type="journal article" date="2010" name="Genome Res.">
        <title>Population genomic sequencing of Coccidioides fungi reveals recent hybridization and transposon control.</title>
        <authorList>
            <person name="Neafsey D.E."/>
            <person name="Barker B.M."/>
            <person name="Sharpton T.J."/>
            <person name="Stajich J.E."/>
            <person name="Park D.J."/>
            <person name="Whiston E."/>
            <person name="Hung C.-Y."/>
            <person name="McMahan C."/>
            <person name="White J."/>
            <person name="Sykes S."/>
            <person name="Heiman D."/>
            <person name="Young S."/>
            <person name="Zeng Q."/>
            <person name="Abouelleil A."/>
            <person name="Aftuck L."/>
            <person name="Bessette D."/>
            <person name="Brown A."/>
            <person name="FitzGerald M."/>
            <person name="Lui A."/>
            <person name="Macdonald J.P."/>
            <person name="Priest M."/>
            <person name="Orbach M.J."/>
            <person name="Galgiani J.N."/>
            <person name="Kirkland T.N."/>
            <person name="Cole G.T."/>
            <person name="Birren B.W."/>
            <person name="Henn M.R."/>
            <person name="Taylor J.W."/>
            <person name="Rounsley S.D."/>
        </authorList>
    </citation>
    <scope>NUCLEOTIDE SEQUENCE [LARGE SCALE GENOMIC DNA]</scope>
    <source>
        <strain evidence="3">RMSCC 757 / Silveira</strain>
    </source>
</reference>
<keyword evidence="1" id="KW-0812">Transmembrane</keyword>
<keyword evidence="1" id="KW-0472">Membrane</keyword>
<keyword evidence="1" id="KW-1133">Transmembrane helix</keyword>